<feature type="transmembrane region" description="Helical" evidence="2">
    <location>
        <begin position="100"/>
        <end position="122"/>
    </location>
</feature>
<feature type="compositionally biased region" description="Basic residues" evidence="1">
    <location>
        <begin position="24"/>
        <end position="33"/>
    </location>
</feature>
<dbReference type="OrthoDB" id="48785at2759"/>
<accession>A0A9K3PFX2</accession>
<evidence type="ECO:0000313" key="4">
    <source>
        <dbReference type="Proteomes" id="UP000693970"/>
    </source>
</evidence>
<comment type="caution">
    <text evidence="3">The sequence shown here is derived from an EMBL/GenBank/DDBJ whole genome shotgun (WGS) entry which is preliminary data.</text>
</comment>
<dbReference type="Proteomes" id="UP000693970">
    <property type="component" value="Unassembled WGS sequence"/>
</dbReference>
<keyword evidence="2" id="KW-1133">Transmembrane helix</keyword>
<proteinExistence type="predicted"/>
<keyword evidence="2" id="KW-0472">Membrane</keyword>
<name>A0A9K3PFX2_9STRA</name>
<gene>
    <name evidence="3" type="ORF">IV203_032902</name>
</gene>
<keyword evidence="2" id="KW-0812">Transmembrane</keyword>
<evidence type="ECO:0000256" key="1">
    <source>
        <dbReference type="SAM" id="MobiDB-lite"/>
    </source>
</evidence>
<dbReference type="EMBL" id="JAGRRH010000022">
    <property type="protein sequence ID" value="KAG7345371.1"/>
    <property type="molecule type" value="Genomic_DNA"/>
</dbReference>
<dbReference type="AlphaFoldDB" id="A0A9K3PFX2"/>
<evidence type="ECO:0000313" key="3">
    <source>
        <dbReference type="EMBL" id="KAG7345371.1"/>
    </source>
</evidence>
<reference evidence="3" key="2">
    <citation type="submission" date="2021-04" db="EMBL/GenBank/DDBJ databases">
        <authorList>
            <person name="Podell S."/>
        </authorList>
    </citation>
    <scope>NUCLEOTIDE SEQUENCE</scope>
    <source>
        <strain evidence="3">Hildebrandi</strain>
    </source>
</reference>
<protein>
    <submittedName>
        <fullName evidence="3">Uncharacterized protein</fullName>
    </submittedName>
</protein>
<keyword evidence="4" id="KW-1185">Reference proteome</keyword>
<evidence type="ECO:0000256" key="2">
    <source>
        <dbReference type="SAM" id="Phobius"/>
    </source>
</evidence>
<feature type="compositionally biased region" description="Polar residues" evidence="1">
    <location>
        <begin position="66"/>
        <end position="82"/>
    </location>
</feature>
<sequence>MSSIDGTNEDDEHALARSITLTSHRGHSFKNHRSVQEQGGSLQAEDDRNDESHKHLSQNLHHRGFRSQTPEVRISSDQPEQLNANMHQIKKKRRRSRRSLLPSPLAQWMGLLAVVSSVRLIWMSTYGGIITPTSVEKKAASLWSLPIPRLLSGESGRQMRTRPRLPAKISFAPEQIHLDAKLFTYHSFPQKNATVATDVCGGSMNNERILISGILSHPVASELALSLSRQCGVNHIAGLIEHLLTVDQSQRLEFLMRHLPKLKLQISEYPLTDFHMQQVMDRFDPTIIYHFEPLSFIPGIDQPGIFAMRSSLDQLSRICKALVRAKHAKNFALQGRGPRMIYVNPLRLSRNSLSQSNIVSFHSVQLQTYWSEFGFDAVQLNLPTIYGPFQEGAALLGLNKTSDEFLKSEWATAQPLIHISDAINSIIASAQSTTCESSSMASLPVLTAPKSDIITLGELRNVFKEIHRKPNKAMKHAGKLYPILSWYYRQTTPNSANFSMLPNKEATIKALRLVSKILNSDRFRPNVASQVERRQHNLFPCTSECARQSLSCRFSVWDAIIPISQRATSDCRYLLYTANFSDSIVELPELTVSVNNASWPQPAFCQLAFVSSKSPLVMNALRVDAAAVNGNFTNNGWRLIWINETENSLSEADYIMPKIAPSNLFSSQLSKAAYLEPQHMTSIPPLQILCFLMAKRLDARSIPAKSVHRKGHTVILPAVPERHIMLTGHTIDFFLPEVSDPNYMSHLAKLVLSQKGQGIIDDLSVRTRQLQAYTKSLQWQKEKMIPFEPVDSYLLIHNLRYKQSRRLRCHWYEEQLFWSMGRENRDLEDLSLAFVMHRWRRQFWLDTPSIPEIEERWGERMLVEEKELPSDPNSDELSFEAYAKLHSRMKARRVYELDG</sequence>
<feature type="region of interest" description="Disordered" evidence="1">
    <location>
        <begin position="21"/>
        <end position="82"/>
    </location>
</feature>
<reference evidence="3" key="1">
    <citation type="journal article" date="2021" name="Sci. Rep.">
        <title>Diploid genomic architecture of Nitzschia inconspicua, an elite biomass production diatom.</title>
        <authorList>
            <person name="Oliver A."/>
            <person name="Podell S."/>
            <person name="Pinowska A."/>
            <person name="Traller J.C."/>
            <person name="Smith S.R."/>
            <person name="McClure R."/>
            <person name="Beliaev A."/>
            <person name="Bohutskyi P."/>
            <person name="Hill E.A."/>
            <person name="Rabines A."/>
            <person name="Zheng H."/>
            <person name="Allen L.Z."/>
            <person name="Kuo A."/>
            <person name="Grigoriev I.V."/>
            <person name="Allen A.E."/>
            <person name="Hazlebeck D."/>
            <person name="Allen E.E."/>
        </authorList>
    </citation>
    <scope>NUCLEOTIDE SEQUENCE</scope>
    <source>
        <strain evidence="3">Hildebrandi</strain>
    </source>
</reference>
<organism evidence="3 4">
    <name type="scientific">Nitzschia inconspicua</name>
    <dbReference type="NCBI Taxonomy" id="303405"/>
    <lineage>
        <taxon>Eukaryota</taxon>
        <taxon>Sar</taxon>
        <taxon>Stramenopiles</taxon>
        <taxon>Ochrophyta</taxon>
        <taxon>Bacillariophyta</taxon>
        <taxon>Bacillariophyceae</taxon>
        <taxon>Bacillariophycidae</taxon>
        <taxon>Bacillariales</taxon>
        <taxon>Bacillariaceae</taxon>
        <taxon>Nitzschia</taxon>
    </lineage>
</organism>